<sequence>MTDSKYEIVPEKLFDFSAGVYCGVLMPESVMKKLAKLQASYLQDVQRLLTEHKSELYPSSWTLYYPEGKQTSVYYAETGSAVGVGDIERRIKHATLAHKPTLRPLVFKANSMDEAKKMAESHHEETHI</sequence>
<evidence type="ECO:0000313" key="2">
    <source>
        <dbReference type="Proteomes" id="UP000284908"/>
    </source>
</evidence>
<protein>
    <submittedName>
        <fullName evidence="1">Uncharacterized protein</fullName>
    </submittedName>
</protein>
<dbReference type="EMBL" id="RAHH01000002">
    <property type="protein sequence ID" value="RJT47202.1"/>
    <property type="molecule type" value="Genomic_DNA"/>
</dbReference>
<name>A0A419NEM6_9GAMM</name>
<dbReference type="Proteomes" id="UP000284908">
    <property type="component" value="Unassembled WGS sequence"/>
</dbReference>
<comment type="caution">
    <text evidence="1">The sequence shown here is derived from an EMBL/GenBank/DDBJ whole genome shotgun (WGS) entry which is preliminary data.</text>
</comment>
<organism evidence="1 2">
    <name type="scientific">Rahnella woolbedingensis</name>
    <dbReference type="NCBI Taxonomy" id="1510574"/>
    <lineage>
        <taxon>Bacteria</taxon>
        <taxon>Pseudomonadati</taxon>
        <taxon>Pseudomonadota</taxon>
        <taxon>Gammaproteobacteria</taxon>
        <taxon>Enterobacterales</taxon>
        <taxon>Yersiniaceae</taxon>
        <taxon>Rahnella</taxon>
    </lineage>
</organism>
<reference evidence="1 2" key="1">
    <citation type="submission" date="2018-09" db="EMBL/GenBank/DDBJ databases">
        <authorList>
            <person name="Le Fleche-Mateos A."/>
        </authorList>
    </citation>
    <scope>NUCLEOTIDE SEQUENCE [LARGE SCALE GENOMIC DNA]</scope>
    <source>
        <strain evidence="1 2">DSM 27399</strain>
    </source>
</reference>
<proteinExistence type="predicted"/>
<keyword evidence="2" id="KW-1185">Reference proteome</keyword>
<dbReference type="AlphaFoldDB" id="A0A419NEM6"/>
<gene>
    <name evidence="1" type="ORF">D6C13_02240</name>
</gene>
<dbReference type="RefSeq" id="WP_120131214.1">
    <property type="nucleotide sequence ID" value="NZ_RAHH01000002.1"/>
</dbReference>
<evidence type="ECO:0000313" key="1">
    <source>
        <dbReference type="EMBL" id="RJT47202.1"/>
    </source>
</evidence>
<accession>A0A419NEM6</accession>
<dbReference type="OrthoDB" id="6636520at2"/>